<gene>
    <name evidence="1" type="ORF">C5750_05750</name>
</gene>
<evidence type="ECO:0000313" key="2">
    <source>
        <dbReference type="Proteomes" id="UP000238563"/>
    </source>
</evidence>
<dbReference type="InterPro" id="IPR013320">
    <property type="entry name" value="ConA-like_dom_sf"/>
</dbReference>
<dbReference type="Proteomes" id="UP000238563">
    <property type="component" value="Unassembled WGS sequence"/>
</dbReference>
<dbReference type="OrthoDB" id="9814707at2"/>
<dbReference type="AlphaFoldDB" id="A0A2S9JZD2"/>
<dbReference type="Pfam" id="PF07081">
    <property type="entry name" value="DUF1349"/>
    <property type="match status" value="1"/>
</dbReference>
<protein>
    <submittedName>
        <fullName evidence="1">DUF1349 domain-containing protein</fullName>
    </submittedName>
</protein>
<dbReference type="SUPFAM" id="SSF49899">
    <property type="entry name" value="Concanavalin A-like lectins/glucanases"/>
    <property type="match status" value="1"/>
</dbReference>
<organism evidence="1 2">
    <name type="scientific">Phyllobacterium myrsinacearum</name>
    <dbReference type="NCBI Taxonomy" id="28101"/>
    <lineage>
        <taxon>Bacteria</taxon>
        <taxon>Pseudomonadati</taxon>
        <taxon>Pseudomonadota</taxon>
        <taxon>Alphaproteobacteria</taxon>
        <taxon>Hyphomicrobiales</taxon>
        <taxon>Phyllobacteriaceae</taxon>
        <taxon>Phyllobacterium</taxon>
    </lineage>
</organism>
<evidence type="ECO:0000313" key="1">
    <source>
        <dbReference type="EMBL" id="PRD58602.1"/>
    </source>
</evidence>
<dbReference type="PIRSF" id="PIRSF022704">
    <property type="entry name" value="UCP022704"/>
    <property type="match status" value="1"/>
</dbReference>
<reference evidence="1 2" key="1">
    <citation type="submission" date="2018-02" db="EMBL/GenBank/DDBJ databases">
        <title>The draft genome of Phyllobacterium myrsinacearum DSM5892.</title>
        <authorList>
            <person name="Li L."/>
            <person name="Liu L."/>
            <person name="Zhang X."/>
            <person name="Wang T."/>
        </authorList>
    </citation>
    <scope>NUCLEOTIDE SEQUENCE [LARGE SCALE GENOMIC DNA]</scope>
    <source>
        <strain evidence="1 2">DSM 5892</strain>
    </source>
</reference>
<sequence length="191" mass="21508">MTDGFNWLNAPPSHHGDARLLSLVTAENTDFWQHTFYGFARDNGHAYLMPVSGDFSARVTVRGDYRELYDQAGLMLRIDARNWIKTGIEYTDGLMHFSVVVTNRISDWSVIPLHSARVDDAVHIRLTRHDDAVRVQYAINDAPWQLARLAPFPKDDASAGIMACSPQRAGFTAEFRDLEIGPAIPRDLHAD</sequence>
<dbReference type="RefSeq" id="WP_105732828.1">
    <property type="nucleotide sequence ID" value="NZ_PVBT01000001.1"/>
</dbReference>
<dbReference type="InterPro" id="IPR015987">
    <property type="entry name" value="UCP022704"/>
</dbReference>
<name>A0A2S9JZD2_9HYPH</name>
<dbReference type="EMBL" id="PVBT01000001">
    <property type="protein sequence ID" value="PRD58602.1"/>
    <property type="molecule type" value="Genomic_DNA"/>
</dbReference>
<dbReference type="PANTHER" id="PTHR35332:SF2">
    <property type="entry name" value="REGULATION OF ENOLASE PROTEIN 1"/>
    <property type="match status" value="1"/>
</dbReference>
<dbReference type="InterPro" id="IPR009784">
    <property type="entry name" value="DUF1349"/>
</dbReference>
<accession>A0A2S9JZD2</accession>
<dbReference type="PANTHER" id="PTHR35332">
    <property type="entry name" value="REGULATION OF ENOLASE PROTEIN 1"/>
    <property type="match status" value="1"/>
</dbReference>
<comment type="caution">
    <text evidence="1">The sequence shown here is derived from an EMBL/GenBank/DDBJ whole genome shotgun (WGS) entry which is preliminary data.</text>
</comment>
<keyword evidence="2" id="KW-1185">Reference proteome</keyword>
<proteinExistence type="predicted"/>
<dbReference type="Gene3D" id="2.60.120.200">
    <property type="match status" value="1"/>
</dbReference>